<feature type="domain" description="Protein kinase" evidence="8">
    <location>
        <begin position="102"/>
        <end position="365"/>
    </location>
</feature>
<name>A0A7R8ZAI5_TIMDO</name>
<reference evidence="9" key="1">
    <citation type="submission" date="2020-11" db="EMBL/GenBank/DDBJ databases">
        <authorList>
            <person name="Tran Van P."/>
        </authorList>
    </citation>
    <scope>NUCLEOTIDE SEQUENCE</scope>
</reference>
<evidence type="ECO:0000256" key="3">
    <source>
        <dbReference type="ARBA" id="ARBA00022741"/>
    </source>
</evidence>
<dbReference type="GO" id="GO:0000226">
    <property type="term" value="P:microtubule cytoskeleton organization"/>
    <property type="evidence" value="ECO:0007669"/>
    <property type="project" value="TreeGrafter"/>
</dbReference>
<evidence type="ECO:0000259" key="8">
    <source>
        <dbReference type="PROSITE" id="PS50011"/>
    </source>
</evidence>
<evidence type="ECO:0000256" key="1">
    <source>
        <dbReference type="ARBA" id="ARBA00022527"/>
    </source>
</evidence>
<organism evidence="9">
    <name type="scientific">Timema douglasi</name>
    <name type="common">Walking stick</name>
    <dbReference type="NCBI Taxonomy" id="61478"/>
    <lineage>
        <taxon>Eukaryota</taxon>
        <taxon>Metazoa</taxon>
        <taxon>Ecdysozoa</taxon>
        <taxon>Arthropoda</taxon>
        <taxon>Hexapoda</taxon>
        <taxon>Insecta</taxon>
        <taxon>Pterygota</taxon>
        <taxon>Neoptera</taxon>
        <taxon>Polyneoptera</taxon>
        <taxon>Phasmatodea</taxon>
        <taxon>Timematodea</taxon>
        <taxon>Timematoidea</taxon>
        <taxon>Timematidae</taxon>
        <taxon>Timema</taxon>
    </lineage>
</organism>
<dbReference type="InterPro" id="IPR011009">
    <property type="entry name" value="Kinase-like_dom_sf"/>
</dbReference>
<evidence type="ECO:0000256" key="7">
    <source>
        <dbReference type="SAM" id="MobiDB-lite"/>
    </source>
</evidence>
<dbReference type="Pfam" id="PF00069">
    <property type="entry name" value="Pkinase"/>
    <property type="match status" value="1"/>
</dbReference>
<evidence type="ECO:0000256" key="4">
    <source>
        <dbReference type="ARBA" id="ARBA00022777"/>
    </source>
</evidence>
<evidence type="ECO:0000256" key="5">
    <source>
        <dbReference type="ARBA" id="ARBA00022840"/>
    </source>
</evidence>
<dbReference type="PROSITE" id="PS50011">
    <property type="entry name" value="PROTEIN_KINASE_DOM"/>
    <property type="match status" value="1"/>
</dbReference>
<evidence type="ECO:0000256" key="6">
    <source>
        <dbReference type="PROSITE-ProRule" id="PRU10141"/>
    </source>
</evidence>
<feature type="region of interest" description="Disordered" evidence="7">
    <location>
        <begin position="1"/>
        <end position="85"/>
    </location>
</feature>
<feature type="region of interest" description="Disordered" evidence="7">
    <location>
        <begin position="761"/>
        <end position="809"/>
    </location>
</feature>
<feature type="compositionally biased region" description="Basic and acidic residues" evidence="7">
    <location>
        <begin position="788"/>
        <end position="799"/>
    </location>
</feature>
<feature type="region of interest" description="Disordered" evidence="7">
    <location>
        <begin position="481"/>
        <end position="536"/>
    </location>
</feature>
<dbReference type="AlphaFoldDB" id="A0A7R8ZAI5"/>
<evidence type="ECO:0000256" key="2">
    <source>
        <dbReference type="ARBA" id="ARBA00022679"/>
    </source>
</evidence>
<dbReference type="InterPro" id="IPR008271">
    <property type="entry name" value="Ser/Thr_kinase_AS"/>
</dbReference>
<dbReference type="InterPro" id="IPR017441">
    <property type="entry name" value="Protein_kinase_ATP_BS"/>
</dbReference>
<keyword evidence="5 6" id="KW-0067">ATP-binding</keyword>
<dbReference type="PANTHER" id="PTHR24346">
    <property type="entry name" value="MAP/MICROTUBULE AFFINITY-REGULATING KINASE"/>
    <property type="match status" value="1"/>
</dbReference>
<dbReference type="CDD" id="cd14080">
    <property type="entry name" value="STKc_TSSK-like"/>
    <property type="match status" value="1"/>
</dbReference>
<feature type="binding site" evidence="6">
    <location>
        <position position="134"/>
    </location>
    <ligand>
        <name>ATP</name>
        <dbReference type="ChEBI" id="CHEBI:30616"/>
    </ligand>
</feature>
<feature type="compositionally biased region" description="Basic and acidic residues" evidence="7">
    <location>
        <begin position="29"/>
        <end position="51"/>
    </location>
</feature>
<protein>
    <recommendedName>
        <fullName evidence="8">Protein kinase domain-containing protein</fullName>
    </recommendedName>
</protein>
<keyword evidence="3 6" id="KW-0547">Nucleotide-binding</keyword>
<dbReference type="PROSITE" id="PS00108">
    <property type="entry name" value="PROTEIN_KINASE_ST"/>
    <property type="match status" value="1"/>
</dbReference>
<feature type="compositionally biased region" description="Basic and acidic residues" evidence="7">
    <location>
        <begin position="771"/>
        <end position="780"/>
    </location>
</feature>
<dbReference type="GO" id="GO:0005737">
    <property type="term" value="C:cytoplasm"/>
    <property type="evidence" value="ECO:0007669"/>
    <property type="project" value="TreeGrafter"/>
</dbReference>
<dbReference type="SUPFAM" id="SSF56112">
    <property type="entry name" value="Protein kinase-like (PK-like)"/>
    <property type="match status" value="1"/>
</dbReference>
<dbReference type="SMART" id="SM00220">
    <property type="entry name" value="S_TKc"/>
    <property type="match status" value="1"/>
</dbReference>
<dbReference type="GO" id="GO:0050321">
    <property type="term" value="F:tau-protein kinase activity"/>
    <property type="evidence" value="ECO:0007669"/>
    <property type="project" value="TreeGrafter"/>
</dbReference>
<dbReference type="InterPro" id="IPR000719">
    <property type="entry name" value="Prot_kinase_dom"/>
</dbReference>
<keyword evidence="4" id="KW-0418">Kinase</keyword>
<keyword evidence="2" id="KW-0808">Transferase</keyword>
<dbReference type="Gene3D" id="1.10.510.10">
    <property type="entry name" value="Transferase(Phosphotransferase) domain 1"/>
    <property type="match status" value="1"/>
</dbReference>
<dbReference type="FunFam" id="1.10.510.10:FF:000571">
    <property type="entry name" value="Maternal embryonic leucine zipper kinase"/>
    <property type="match status" value="1"/>
</dbReference>
<dbReference type="PROSITE" id="PS00107">
    <property type="entry name" value="PROTEIN_KINASE_ATP"/>
    <property type="match status" value="1"/>
</dbReference>
<proteinExistence type="predicted"/>
<keyword evidence="1" id="KW-0723">Serine/threonine-protein kinase</keyword>
<evidence type="ECO:0000313" key="9">
    <source>
        <dbReference type="EMBL" id="CAD7202352.1"/>
    </source>
</evidence>
<accession>A0A7R8ZAI5</accession>
<dbReference type="EMBL" id="OA569276">
    <property type="protein sequence ID" value="CAD7202352.1"/>
    <property type="molecule type" value="Genomic_DNA"/>
</dbReference>
<dbReference type="GO" id="GO:0005524">
    <property type="term" value="F:ATP binding"/>
    <property type="evidence" value="ECO:0007669"/>
    <property type="project" value="UniProtKB-UniRule"/>
</dbReference>
<sequence length="909" mass="102961">MRRLEDVNDKTLVPSGSENDSALPFTVDEEARAGDIRRTSETSLDSNERRPILSRSPLGEQNEEIPQWQVQPQRKKQPPRSMSRPLLKFTSSEEEILATKGYKIIAQIGQGSYASVYIGRYISNRHNQHQVACKVIDIKYASKDFVQIFLPRELSILMKVKHPHIIQVFSILQRKTKYYIFQRYAESGDMLEYVLRSGVVPEQQARIWQRQITLAVQYLHELNIAHRDLKCENILLTKNFNVKVADFGFARHIVYIDGKMQLSNTYCGSLSYAAPEVIRGKPYNMKMADIWSLGIILFVMINQAMPFEDNSPKRLYSHQMSRKWRFRSKINNTISQQLKTVIRNLLEPNLKARWTLAKVIHSDWIAMDPRLTKLDPMEEMCLEMAKKETVPPLSSRATLSTQSTARIRRRNSLITKKSSKPNVHTDKQSKPNMIKVAAEAAAAKETTVNVIKDLNNSDIHYHSTQIHLVSDKGSNTTNLKQNDADTTNLKQNDADTTSLKQNDADTINLKQNDADTTNLKQNDADTTNLKQNDAETTNLKQNDADTTSLKQNDLCLNKYANGVASSISTLTNKELDKISTETLEDDVTYDMSHIPRTIARVKVHPTEIRTSISPTSAVELNTTSALANYATEAVDVNATKNEDQHIMINFSNDQESHHPIEEPLPEAHHDEHKDAEGFQSFTPDEPLNTVRRGPGRSRVLQTRRPGRLPRVYATVNHVKDDFVFLSEVPVTSQDPVEWMTVMANEVKSILSRDIYDPLLKQRSEEDEDRSEDLITTKADDSNTTQITDHSDKRYRESGKPFRNPPHPPVHLTEIRTSISPSSAVELNMTSALANYATETSTYLAAESGFYLLSPVPIIKQTAEDPSSLETEIANILAHSASSALRLCMFVLLDKLVASLKLLNTYMADF</sequence>
<gene>
    <name evidence="9" type="ORF">TDIB3V08_LOCUS8537</name>
</gene>
<dbReference type="GO" id="GO:0035556">
    <property type="term" value="P:intracellular signal transduction"/>
    <property type="evidence" value="ECO:0007669"/>
    <property type="project" value="TreeGrafter"/>
</dbReference>
<dbReference type="PANTHER" id="PTHR24346:SF82">
    <property type="entry name" value="KP78A-RELATED"/>
    <property type="match status" value="1"/>
</dbReference>